<protein>
    <submittedName>
        <fullName evidence="2">Uncharacterized protein</fullName>
    </submittedName>
</protein>
<evidence type="ECO:0000313" key="2">
    <source>
        <dbReference type="EMBL" id="KKK78914.1"/>
    </source>
</evidence>
<feature type="compositionally biased region" description="Basic and acidic residues" evidence="1">
    <location>
        <begin position="112"/>
        <end position="122"/>
    </location>
</feature>
<gene>
    <name evidence="2" type="ORF">LCGC14_2838780</name>
</gene>
<comment type="caution">
    <text evidence="2">The sequence shown here is derived from an EMBL/GenBank/DDBJ whole genome shotgun (WGS) entry which is preliminary data.</text>
</comment>
<evidence type="ECO:0000256" key="1">
    <source>
        <dbReference type="SAM" id="MobiDB-lite"/>
    </source>
</evidence>
<dbReference type="AlphaFoldDB" id="A0A0F9AKB6"/>
<feature type="compositionally biased region" description="Basic and acidic residues" evidence="1">
    <location>
        <begin position="91"/>
        <end position="103"/>
    </location>
</feature>
<proteinExistence type="predicted"/>
<dbReference type="EMBL" id="LAZR01054271">
    <property type="protein sequence ID" value="KKK78914.1"/>
    <property type="molecule type" value="Genomic_DNA"/>
</dbReference>
<reference evidence="2" key="1">
    <citation type="journal article" date="2015" name="Nature">
        <title>Complex archaea that bridge the gap between prokaryotes and eukaryotes.</title>
        <authorList>
            <person name="Spang A."/>
            <person name="Saw J.H."/>
            <person name="Jorgensen S.L."/>
            <person name="Zaremba-Niedzwiedzka K."/>
            <person name="Martijn J."/>
            <person name="Lind A.E."/>
            <person name="van Eijk R."/>
            <person name="Schleper C."/>
            <person name="Guy L."/>
            <person name="Ettema T.J."/>
        </authorList>
    </citation>
    <scope>NUCLEOTIDE SEQUENCE</scope>
</reference>
<feature type="region of interest" description="Disordered" evidence="1">
    <location>
        <begin position="72"/>
        <end position="145"/>
    </location>
</feature>
<organism evidence="2">
    <name type="scientific">marine sediment metagenome</name>
    <dbReference type="NCBI Taxonomy" id="412755"/>
    <lineage>
        <taxon>unclassified sequences</taxon>
        <taxon>metagenomes</taxon>
        <taxon>ecological metagenomes</taxon>
    </lineage>
</organism>
<feature type="non-terminal residue" evidence="2">
    <location>
        <position position="145"/>
    </location>
</feature>
<feature type="compositionally biased region" description="Polar residues" evidence="1">
    <location>
        <begin position="45"/>
        <end position="55"/>
    </location>
</feature>
<feature type="region of interest" description="Disordered" evidence="1">
    <location>
        <begin position="1"/>
        <end position="59"/>
    </location>
</feature>
<name>A0A0F9AKB6_9ZZZZ</name>
<accession>A0A0F9AKB6</accession>
<feature type="compositionally biased region" description="Acidic residues" evidence="1">
    <location>
        <begin position="1"/>
        <end position="13"/>
    </location>
</feature>
<sequence>MTETATPEEETAEDTPVKPKPEETPEATQAETPDEKPAAPETDTPAGSPSDQQITIAGKVYANQAEANAAHEDANKLIGRQGDELGALRAKKAEHEAATKPDPDPDPGYDPLDPKLWVEWHTRQSQRAQKADDAREQQQQIQRLV</sequence>